<dbReference type="GO" id="GO:0008955">
    <property type="term" value="F:peptidoglycan glycosyltransferase activity"/>
    <property type="evidence" value="ECO:0007669"/>
    <property type="project" value="UniProtKB-UniRule"/>
</dbReference>
<evidence type="ECO:0000259" key="13">
    <source>
        <dbReference type="Pfam" id="PF00912"/>
    </source>
</evidence>
<evidence type="ECO:0000256" key="7">
    <source>
        <dbReference type="ARBA" id="ARBA00022984"/>
    </source>
</evidence>
<dbReference type="InterPro" id="IPR023346">
    <property type="entry name" value="Lysozyme-like_dom_sf"/>
</dbReference>
<evidence type="ECO:0000256" key="6">
    <source>
        <dbReference type="ARBA" id="ARBA00022960"/>
    </source>
</evidence>
<gene>
    <name evidence="11" type="primary">mtgA</name>
    <name evidence="14" type="ORF">AVDCRST_MAG68-2581</name>
</gene>
<keyword evidence="6 11" id="KW-0133">Cell shape</keyword>
<dbReference type="NCBIfam" id="TIGR02070">
    <property type="entry name" value="mono_pep_trsgly"/>
    <property type="match status" value="1"/>
</dbReference>
<dbReference type="PANTHER" id="PTHR30400">
    <property type="entry name" value="MONOFUNCTIONAL BIOSYNTHETIC PEPTIDOGLYCAN TRANSGLYCOSYLASE"/>
    <property type="match status" value="1"/>
</dbReference>
<sequence>MTDRDRPFQDPDETLLWDPAEARRAATAPPPPAPKPARGRRWVRVAKWVLGILAAYYVFCVLLLVVYRFAGPPTTGVRIERRIQAWAAGREYEATREYVALDDLPRHVPRAVVSAEDGRFWDHWGFDFEAMRAAQREAAEGVRFRGASTITQQLMKNLFGCTCRNPVRKMYDLALTPAAELILGKERILEIYLNEVEWGEGVYGIGAAAKEHYDVSARRLTRTQAAGLAALLPNPRERTPRNTGEYRRDILRRMNFRRW</sequence>
<protein>
    <recommendedName>
        <fullName evidence="11">Biosynthetic peptidoglycan transglycosylase</fullName>
        <ecNumber evidence="11">2.4.99.28</ecNumber>
    </recommendedName>
    <alternativeName>
        <fullName evidence="11">Glycan polymerase</fullName>
    </alternativeName>
    <alternativeName>
        <fullName evidence="11">Peptidoglycan glycosyltransferase MtgA</fullName>
        <shortName evidence="11">PGT</shortName>
    </alternativeName>
</protein>
<dbReference type="EC" id="2.4.99.28" evidence="11"/>
<comment type="similarity">
    <text evidence="11">Belongs to the glycosyltransferase 51 family.</text>
</comment>
<comment type="catalytic activity">
    <reaction evidence="11">
        <text>[GlcNAc-(1-&gt;4)-Mur2Ac(oyl-L-Ala-gamma-D-Glu-L-Lys-D-Ala-D-Ala)](n)-di-trans,octa-cis-undecaprenyl diphosphate + beta-D-GlcNAc-(1-&gt;4)-Mur2Ac(oyl-L-Ala-gamma-D-Glu-L-Lys-D-Ala-D-Ala)-di-trans,octa-cis-undecaprenyl diphosphate = [GlcNAc-(1-&gt;4)-Mur2Ac(oyl-L-Ala-gamma-D-Glu-L-Lys-D-Ala-D-Ala)](n+1)-di-trans,octa-cis-undecaprenyl diphosphate + di-trans,octa-cis-undecaprenyl diphosphate + H(+)</text>
        <dbReference type="Rhea" id="RHEA:23708"/>
        <dbReference type="Rhea" id="RHEA-COMP:9602"/>
        <dbReference type="Rhea" id="RHEA-COMP:9603"/>
        <dbReference type="ChEBI" id="CHEBI:15378"/>
        <dbReference type="ChEBI" id="CHEBI:58405"/>
        <dbReference type="ChEBI" id="CHEBI:60033"/>
        <dbReference type="ChEBI" id="CHEBI:78435"/>
        <dbReference type="EC" id="2.4.99.28"/>
    </reaction>
</comment>
<keyword evidence="3 11" id="KW-0328">Glycosyltransferase</keyword>
<evidence type="ECO:0000256" key="2">
    <source>
        <dbReference type="ARBA" id="ARBA00022519"/>
    </source>
</evidence>
<dbReference type="InterPro" id="IPR011812">
    <property type="entry name" value="Pep_trsgly"/>
</dbReference>
<reference evidence="14" key="1">
    <citation type="submission" date="2020-02" db="EMBL/GenBank/DDBJ databases">
        <authorList>
            <person name="Meier V. D."/>
        </authorList>
    </citation>
    <scope>NUCLEOTIDE SEQUENCE</scope>
    <source>
        <strain evidence="14">AVDCRST_MAG68</strain>
    </source>
</reference>
<dbReference type="SUPFAM" id="SSF53955">
    <property type="entry name" value="Lysozyme-like"/>
    <property type="match status" value="1"/>
</dbReference>
<dbReference type="InterPro" id="IPR036950">
    <property type="entry name" value="PBP_transglycosylase"/>
</dbReference>
<comment type="function">
    <text evidence="11">Peptidoglycan polymerase that catalyzes glycan chain elongation from lipid-linked precursors.</text>
</comment>
<accession>A0A6J4LJG7</accession>
<evidence type="ECO:0000256" key="11">
    <source>
        <dbReference type="HAMAP-Rule" id="MF_00766"/>
    </source>
</evidence>
<organism evidence="14">
    <name type="scientific">uncultured Gemmatimonadota bacterium</name>
    <dbReference type="NCBI Taxonomy" id="203437"/>
    <lineage>
        <taxon>Bacteria</taxon>
        <taxon>Pseudomonadati</taxon>
        <taxon>Gemmatimonadota</taxon>
        <taxon>environmental samples</taxon>
    </lineage>
</organism>
<dbReference type="GO" id="GO:0071555">
    <property type="term" value="P:cell wall organization"/>
    <property type="evidence" value="ECO:0007669"/>
    <property type="project" value="UniProtKB-KW"/>
</dbReference>
<dbReference type="GO" id="GO:0009274">
    <property type="term" value="C:peptidoglycan-based cell wall"/>
    <property type="evidence" value="ECO:0007669"/>
    <property type="project" value="InterPro"/>
</dbReference>
<proteinExistence type="inferred from homology"/>
<evidence type="ECO:0000256" key="4">
    <source>
        <dbReference type="ARBA" id="ARBA00022679"/>
    </source>
</evidence>
<keyword evidence="10 11" id="KW-0961">Cell wall biogenesis/degradation</keyword>
<evidence type="ECO:0000256" key="8">
    <source>
        <dbReference type="ARBA" id="ARBA00022989"/>
    </source>
</evidence>
<keyword evidence="2" id="KW-0997">Cell inner membrane</keyword>
<dbReference type="PANTHER" id="PTHR30400:SF0">
    <property type="entry name" value="BIOSYNTHETIC PEPTIDOGLYCAN TRANSGLYCOSYLASE"/>
    <property type="match status" value="1"/>
</dbReference>
<keyword evidence="9 11" id="KW-0472">Membrane</keyword>
<evidence type="ECO:0000256" key="12">
    <source>
        <dbReference type="SAM" id="MobiDB-lite"/>
    </source>
</evidence>
<keyword evidence="1 11" id="KW-1003">Cell membrane</keyword>
<evidence type="ECO:0000256" key="10">
    <source>
        <dbReference type="ARBA" id="ARBA00023316"/>
    </source>
</evidence>
<dbReference type="EMBL" id="CADCTW010000129">
    <property type="protein sequence ID" value="CAA9333959.1"/>
    <property type="molecule type" value="Genomic_DNA"/>
</dbReference>
<evidence type="ECO:0000313" key="14">
    <source>
        <dbReference type="EMBL" id="CAA9333959.1"/>
    </source>
</evidence>
<keyword evidence="5 11" id="KW-0812">Transmembrane</keyword>
<dbReference type="AlphaFoldDB" id="A0A6J4LJG7"/>
<evidence type="ECO:0000256" key="1">
    <source>
        <dbReference type="ARBA" id="ARBA00022475"/>
    </source>
</evidence>
<comment type="subcellular location">
    <subcellularLocation>
        <location evidence="11">Cell membrane</location>
        <topology evidence="11">Single-pass membrane protein</topology>
    </subcellularLocation>
</comment>
<comment type="pathway">
    <text evidence="11">Cell wall biogenesis; peptidoglycan biosynthesis.</text>
</comment>
<feature type="domain" description="Glycosyl transferase family 51" evidence="13">
    <location>
        <begin position="92"/>
        <end position="254"/>
    </location>
</feature>
<dbReference type="GO" id="GO:0016763">
    <property type="term" value="F:pentosyltransferase activity"/>
    <property type="evidence" value="ECO:0007669"/>
    <property type="project" value="InterPro"/>
</dbReference>
<keyword evidence="8 11" id="KW-1133">Transmembrane helix</keyword>
<dbReference type="Pfam" id="PF00912">
    <property type="entry name" value="Transgly"/>
    <property type="match status" value="1"/>
</dbReference>
<keyword evidence="7 11" id="KW-0573">Peptidoglycan synthesis</keyword>
<evidence type="ECO:0000256" key="5">
    <source>
        <dbReference type="ARBA" id="ARBA00022692"/>
    </source>
</evidence>
<dbReference type="Gene3D" id="1.10.3810.10">
    <property type="entry name" value="Biosynthetic peptidoglycan transglycosylase-like"/>
    <property type="match status" value="1"/>
</dbReference>
<feature type="transmembrane region" description="Helical" evidence="11">
    <location>
        <begin position="48"/>
        <end position="70"/>
    </location>
</feature>
<dbReference type="UniPathway" id="UPA00219"/>
<feature type="region of interest" description="Disordered" evidence="12">
    <location>
        <begin position="1"/>
        <end position="38"/>
    </location>
</feature>
<name>A0A6J4LJG7_9BACT</name>
<dbReference type="GO" id="GO:0009252">
    <property type="term" value="P:peptidoglycan biosynthetic process"/>
    <property type="evidence" value="ECO:0007669"/>
    <property type="project" value="UniProtKB-UniRule"/>
</dbReference>
<dbReference type="HAMAP" id="MF_00766">
    <property type="entry name" value="PGT_MtgA"/>
    <property type="match status" value="1"/>
</dbReference>
<evidence type="ECO:0000256" key="3">
    <source>
        <dbReference type="ARBA" id="ARBA00022676"/>
    </source>
</evidence>
<dbReference type="InterPro" id="IPR001264">
    <property type="entry name" value="Glyco_trans_51"/>
</dbReference>
<keyword evidence="4 11" id="KW-0808">Transferase</keyword>
<evidence type="ECO:0000256" key="9">
    <source>
        <dbReference type="ARBA" id="ARBA00023136"/>
    </source>
</evidence>
<dbReference type="GO" id="GO:0008360">
    <property type="term" value="P:regulation of cell shape"/>
    <property type="evidence" value="ECO:0007669"/>
    <property type="project" value="UniProtKB-KW"/>
</dbReference>
<dbReference type="GO" id="GO:0005886">
    <property type="term" value="C:plasma membrane"/>
    <property type="evidence" value="ECO:0007669"/>
    <property type="project" value="UniProtKB-SubCell"/>
</dbReference>